<evidence type="ECO:0000313" key="8">
    <source>
        <dbReference type="Proteomes" id="UP001356427"/>
    </source>
</evidence>
<dbReference type="SMART" id="SM00185">
    <property type="entry name" value="ARM"/>
    <property type="match status" value="1"/>
</dbReference>
<dbReference type="PANTHER" id="PTHR10372:SF3">
    <property type="entry name" value="PLAKOPHILIN-1"/>
    <property type="match status" value="1"/>
</dbReference>
<accession>A0AAN8M4I1</accession>
<dbReference type="Gene3D" id="1.25.10.10">
    <property type="entry name" value="Leucine-rich Repeat Variant"/>
    <property type="match status" value="1"/>
</dbReference>
<evidence type="ECO:0000256" key="5">
    <source>
        <dbReference type="ARBA" id="ARBA00022949"/>
    </source>
</evidence>
<organism evidence="7 8">
    <name type="scientific">Coregonus suidteri</name>
    <dbReference type="NCBI Taxonomy" id="861788"/>
    <lineage>
        <taxon>Eukaryota</taxon>
        <taxon>Metazoa</taxon>
        <taxon>Chordata</taxon>
        <taxon>Craniata</taxon>
        <taxon>Vertebrata</taxon>
        <taxon>Euteleostomi</taxon>
        <taxon>Actinopterygii</taxon>
        <taxon>Neopterygii</taxon>
        <taxon>Teleostei</taxon>
        <taxon>Protacanthopterygii</taxon>
        <taxon>Salmoniformes</taxon>
        <taxon>Salmonidae</taxon>
        <taxon>Coregoninae</taxon>
        <taxon>Coregonus</taxon>
    </lineage>
</organism>
<keyword evidence="4" id="KW-0130">Cell adhesion</keyword>
<dbReference type="GO" id="GO:0005634">
    <property type="term" value="C:nucleus"/>
    <property type="evidence" value="ECO:0007669"/>
    <property type="project" value="TreeGrafter"/>
</dbReference>
<keyword evidence="8" id="KW-1185">Reference proteome</keyword>
<feature type="region of interest" description="Disordered" evidence="6">
    <location>
        <begin position="40"/>
        <end position="169"/>
    </location>
</feature>
<gene>
    <name evidence="7" type="ORF">J4Q44_G00100330</name>
</gene>
<reference evidence="7 8" key="1">
    <citation type="submission" date="2021-04" db="EMBL/GenBank/DDBJ databases">
        <authorList>
            <person name="De Guttry C."/>
            <person name="Zahm M."/>
            <person name="Klopp C."/>
            <person name="Cabau C."/>
            <person name="Louis A."/>
            <person name="Berthelot C."/>
            <person name="Parey E."/>
            <person name="Roest Crollius H."/>
            <person name="Montfort J."/>
            <person name="Robinson-Rechavi M."/>
            <person name="Bucao C."/>
            <person name="Bouchez O."/>
            <person name="Gislard M."/>
            <person name="Lluch J."/>
            <person name="Milhes M."/>
            <person name="Lampietro C."/>
            <person name="Lopez Roques C."/>
            <person name="Donnadieu C."/>
            <person name="Braasch I."/>
            <person name="Desvignes T."/>
            <person name="Postlethwait J."/>
            <person name="Bobe J."/>
            <person name="Wedekind C."/>
            <person name="Guiguen Y."/>
        </authorList>
    </citation>
    <scope>NUCLEOTIDE SEQUENCE [LARGE SCALE GENOMIC DNA]</scope>
    <source>
        <strain evidence="7">Cs_M1</strain>
        <tissue evidence="7">Blood</tissue>
    </source>
</reference>
<feature type="compositionally biased region" description="Polar residues" evidence="6">
    <location>
        <begin position="108"/>
        <end position="121"/>
    </location>
</feature>
<dbReference type="GO" id="GO:0005737">
    <property type="term" value="C:cytoplasm"/>
    <property type="evidence" value="ECO:0007669"/>
    <property type="project" value="TreeGrafter"/>
</dbReference>
<dbReference type="PANTHER" id="PTHR10372">
    <property type="entry name" value="PLAKOPHILLIN-RELATED"/>
    <property type="match status" value="1"/>
</dbReference>
<evidence type="ECO:0000313" key="7">
    <source>
        <dbReference type="EMBL" id="KAK6318822.1"/>
    </source>
</evidence>
<dbReference type="GO" id="GO:0005886">
    <property type="term" value="C:plasma membrane"/>
    <property type="evidence" value="ECO:0007669"/>
    <property type="project" value="TreeGrafter"/>
</dbReference>
<sequence>MMTMDPLKSAMSIGNVEETSLALPSDNKLRSKQQRVLDQVQTIKRGKSKYSKNGTLSSPTKSPTSPMYTSVFTDSIKSPTSPSAFSNGTNGLSKCHEQSTKQRVLSFKGSTAQRKMSSSSQWERRLPLSPTVARGQRNSSRSVPDLDPFHTTTQRPALAPAPTRKLQSNRSNFFLTERGNSQFISNCNGPSQVIVNGNGVQKRQSQWIGTPQTKSSSQARIERAPWNPSMAEPKISVVESKIEAGMNDNGQLADITMAEAVQYLSSGDENYQHCGASFIQHSTYSEDKAKQEVLRLKGIPPLVNLLRSPNAGNREEVQRCGGITEALALLRDTDSTETQKQLTGLLWNLSSADSLKPELVRSALPVSD</sequence>
<dbReference type="AlphaFoldDB" id="A0AAN8M4I1"/>
<evidence type="ECO:0000256" key="3">
    <source>
        <dbReference type="ARBA" id="ARBA00022737"/>
    </source>
</evidence>
<feature type="compositionally biased region" description="Low complexity" evidence="6">
    <location>
        <begin position="57"/>
        <end position="70"/>
    </location>
</feature>
<comment type="similarity">
    <text evidence="2">Belongs to the beta-catenin family.</text>
</comment>
<keyword evidence="3" id="KW-0677">Repeat</keyword>
<evidence type="ECO:0000256" key="2">
    <source>
        <dbReference type="ARBA" id="ARBA00005462"/>
    </source>
</evidence>
<feature type="compositionally biased region" description="Polar residues" evidence="6">
    <location>
        <begin position="71"/>
        <end position="92"/>
    </location>
</feature>
<comment type="caution">
    <text evidence="7">The sequence shown here is derived from an EMBL/GenBank/DDBJ whole genome shotgun (WGS) entry which is preliminary data.</text>
</comment>
<dbReference type="EMBL" id="JAGTTL010000008">
    <property type="protein sequence ID" value="KAK6318822.1"/>
    <property type="molecule type" value="Genomic_DNA"/>
</dbReference>
<dbReference type="GO" id="GO:0098609">
    <property type="term" value="P:cell-cell adhesion"/>
    <property type="evidence" value="ECO:0007669"/>
    <property type="project" value="InterPro"/>
</dbReference>
<dbReference type="InterPro" id="IPR000225">
    <property type="entry name" value="Armadillo"/>
</dbReference>
<dbReference type="InterPro" id="IPR028435">
    <property type="entry name" value="Plakophilin/d_Catenin"/>
</dbReference>
<proteinExistence type="inferred from homology"/>
<keyword evidence="5" id="KW-0965">Cell junction</keyword>
<dbReference type="GO" id="GO:0005912">
    <property type="term" value="C:adherens junction"/>
    <property type="evidence" value="ECO:0007669"/>
    <property type="project" value="TreeGrafter"/>
</dbReference>
<protein>
    <submittedName>
        <fullName evidence="7">Uncharacterized protein</fullName>
    </submittedName>
</protein>
<evidence type="ECO:0000256" key="4">
    <source>
        <dbReference type="ARBA" id="ARBA00022889"/>
    </source>
</evidence>
<dbReference type="InterPro" id="IPR016024">
    <property type="entry name" value="ARM-type_fold"/>
</dbReference>
<dbReference type="SUPFAM" id="SSF48371">
    <property type="entry name" value="ARM repeat"/>
    <property type="match status" value="1"/>
</dbReference>
<evidence type="ECO:0000256" key="1">
    <source>
        <dbReference type="ARBA" id="ARBA00004282"/>
    </source>
</evidence>
<comment type="subcellular location">
    <subcellularLocation>
        <location evidence="1">Cell junction</location>
    </subcellularLocation>
</comment>
<name>A0AAN8M4I1_9TELE</name>
<dbReference type="Pfam" id="PF00514">
    <property type="entry name" value="Arm"/>
    <property type="match status" value="1"/>
</dbReference>
<evidence type="ECO:0000256" key="6">
    <source>
        <dbReference type="SAM" id="MobiDB-lite"/>
    </source>
</evidence>
<dbReference type="InterPro" id="IPR011989">
    <property type="entry name" value="ARM-like"/>
</dbReference>
<dbReference type="Proteomes" id="UP001356427">
    <property type="component" value="Unassembled WGS sequence"/>
</dbReference>